<feature type="transmembrane region" description="Helical" evidence="2">
    <location>
        <begin position="330"/>
        <end position="354"/>
    </location>
</feature>
<feature type="transmembrane region" description="Helical" evidence="2">
    <location>
        <begin position="56"/>
        <end position="74"/>
    </location>
</feature>
<feature type="transmembrane region" description="Helical" evidence="2">
    <location>
        <begin position="158"/>
        <end position="177"/>
    </location>
</feature>
<dbReference type="PANTHER" id="PTHR11328:SF24">
    <property type="entry name" value="MAJOR FACILITATOR SUPERFAMILY (MFS) PROFILE DOMAIN-CONTAINING PROTEIN"/>
    <property type="match status" value="1"/>
</dbReference>
<feature type="transmembrane region" description="Helical" evidence="2">
    <location>
        <begin position="366"/>
        <end position="387"/>
    </location>
</feature>
<name>A0A246WPH2_9BURK</name>
<evidence type="ECO:0000313" key="4">
    <source>
        <dbReference type="Proteomes" id="UP000197596"/>
    </source>
</evidence>
<dbReference type="AlphaFoldDB" id="A0A246WPH2"/>
<dbReference type="PANTHER" id="PTHR11328">
    <property type="entry name" value="MAJOR FACILITATOR SUPERFAMILY DOMAIN-CONTAINING PROTEIN"/>
    <property type="match status" value="1"/>
</dbReference>
<dbReference type="InterPro" id="IPR036259">
    <property type="entry name" value="MFS_trans_sf"/>
</dbReference>
<feature type="transmembrane region" description="Helical" evidence="2">
    <location>
        <begin position="242"/>
        <end position="261"/>
    </location>
</feature>
<keyword evidence="2" id="KW-1133">Transmembrane helix</keyword>
<feature type="transmembrane region" description="Helical" evidence="2">
    <location>
        <begin position="296"/>
        <end position="318"/>
    </location>
</feature>
<feature type="transmembrane region" description="Helical" evidence="2">
    <location>
        <begin position="125"/>
        <end position="146"/>
    </location>
</feature>
<dbReference type="Proteomes" id="UP000197596">
    <property type="component" value="Unassembled WGS sequence"/>
</dbReference>
<comment type="caution">
    <text evidence="3">The sequence shown here is derived from an EMBL/GenBank/DDBJ whole genome shotgun (WGS) entry which is preliminary data.</text>
</comment>
<accession>A0A246WPH2</accession>
<dbReference type="GO" id="GO:0005886">
    <property type="term" value="C:plasma membrane"/>
    <property type="evidence" value="ECO:0007669"/>
    <property type="project" value="TreeGrafter"/>
</dbReference>
<evidence type="ECO:0000313" key="3">
    <source>
        <dbReference type="EMBL" id="OWY28259.1"/>
    </source>
</evidence>
<dbReference type="InterPro" id="IPR039672">
    <property type="entry name" value="MFS_2"/>
</dbReference>
<dbReference type="SUPFAM" id="SSF103473">
    <property type="entry name" value="MFS general substrate transporter"/>
    <property type="match status" value="1"/>
</dbReference>
<reference evidence="3 4" key="1">
    <citation type="submission" date="2017-06" db="EMBL/GenBank/DDBJ databases">
        <title>Herbaspirillum phytohormonus sp. nov., isolated from the root nodule of Robinia pseudoacacia in lead-zinc mine.</title>
        <authorList>
            <person name="Fan M."/>
            <person name="Lin Y."/>
        </authorList>
    </citation>
    <scope>NUCLEOTIDE SEQUENCE [LARGE SCALE GENOMIC DNA]</scope>
    <source>
        <strain evidence="3 4">HZ10</strain>
    </source>
</reference>
<feature type="transmembrane region" description="Helical" evidence="2">
    <location>
        <begin position="12"/>
        <end position="35"/>
    </location>
</feature>
<dbReference type="Pfam" id="PF13347">
    <property type="entry name" value="MFS_2"/>
    <property type="match status" value="1"/>
</dbReference>
<keyword evidence="2" id="KW-0812">Transmembrane</keyword>
<dbReference type="Gene3D" id="1.20.1250.20">
    <property type="entry name" value="MFS general substrate transporter like domains"/>
    <property type="match status" value="2"/>
</dbReference>
<organism evidence="3 4">
    <name type="scientific">Herbaspirillum robiniae</name>
    <dbReference type="NCBI Taxonomy" id="2014887"/>
    <lineage>
        <taxon>Bacteria</taxon>
        <taxon>Pseudomonadati</taxon>
        <taxon>Pseudomonadota</taxon>
        <taxon>Betaproteobacteria</taxon>
        <taxon>Burkholderiales</taxon>
        <taxon>Oxalobacteraceae</taxon>
        <taxon>Herbaspirillum</taxon>
    </lineage>
</organism>
<gene>
    <name evidence="3" type="ORF">CEJ42_16375</name>
</gene>
<dbReference type="GO" id="GO:0015293">
    <property type="term" value="F:symporter activity"/>
    <property type="evidence" value="ECO:0007669"/>
    <property type="project" value="InterPro"/>
</dbReference>
<comment type="similarity">
    <text evidence="1">Belongs to the sodium:galactoside symporter (TC 2.A.2) family.</text>
</comment>
<feature type="transmembrane region" description="Helical" evidence="2">
    <location>
        <begin position="273"/>
        <end position="290"/>
    </location>
</feature>
<feature type="transmembrane region" description="Helical" evidence="2">
    <location>
        <begin position="209"/>
        <end position="230"/>
    </location>
</feature>
<evidence type="ECO:0000256" key="2">
    <source>
        <dbReference type="SAM" id="Phobius"/>
    </source>
</evidence>
<sequence length="395" mass="42355">MAALPLFVQMPAYYANHVGVALAPLGWILFSARLLDMMQDPLLGYWLDRRRAEQKKWMIAAGIILACAFAGLWKPPSLSQDGAGPVLVLCWLALMLIMAYGAHSLISIAYLSWGARLPGGGLRAVGWREGAGLAGVLLASVIPPYLMANGVSALTQGLSAYCLSFAALLIVCLAMLIRQPQPISLQAPAQPWYAILRQLYSNAHLRRLVWPYALNALSMAIPATLALFFIEDQLQASSMAGAFLASYFLAAAGGLPFWILLARKTSLVQSWRYAMALSILGFLGAFFLNADSAPLYFVICIITGVALGADLALPPLLVGRMPGQEEIIGITYGLFTMLGKLAMSLASLILPILATCGYESGRGSSSVLLITYAVVPCLLKGIALLTLSQCHCEEN</sequence>
<keyword evidence="2" id="KW-0472">Membrane</keyword>
<feature type="transmembrane region" description="Helical" evidence="2">
    <location>
        <begin position="86"/>
        <end position="113"/>
    </location>
</feature>
<proteinExistence type="inferred from homology"/>
<dbReference type="GO" id="GO:0008643">
    <property type="term" value="P:carbohydrate transport"/>
    <property type="evidence" value="ECO:0007669"/>
    <property type="project" value="InterPro"/>
</dbReference>
<dbReference type="EMBL" id="NJGU01000008">
    <property type="protein sequence ID" value="OWY28259.1"/>
    <property type="molecule type" value="Genomic_DNA"/>
</dbReference>
<protein>
    <submittedName>
        <fullName evidence="3">Sodium:galactoside symporter</fullName>
    </submittedName>
</protein>
<evidence type="ECO:0000256" key="1">
    <source>
        <dbReference type="ARBA" id="ARBA00009617"/>
    </source>
</evidence>